<dbReference type="RefSeq" id="WP_013155436.1">
    <property type="nucleotide sequence ID" value="NC_014210.1"/>
</dbReference>
<sequence length="61" mass="7052">MTPETLPAVIVTAVVVLVLVLGLLRLRAAYRKVRRTLRRWGRTRLVLAQVTHRRKGNHRRG</sequence>
<reference evidence="2 3" key="1">
    <citation type="journal article" date="2010" name="Stand. Genomic Sci.">
        <title>Complete genome sequence of Nocardiopsis dassonvillei type strain (IMRU 509).</title>
        <authorList>
            <person name="Sun H."/>
            <person name="Lapidus A."/>
            <person name="Nolan M."/>
            <person name="Lucas S."/>
            <person name="Del Rio T.G."/>
            <person name="Tice H."/>
            <person name="Cheng J.F."/>
            <person name="Tapia R."/>
            <person name="Han C."/>
            <person name="Goodwin L."/>
            <person name="Pitluck S."/>
            <person name="Pagani I."/>
            <person name="Ivanova N."/>
            <person name="Mavromatis K."/>
            <person name="Mikhailova N."/>
            <person name="Pati A."/>
            <person name="Chen A."/>
            <person name="Palaniappan K."/>
            <person name="Land M."/>
            <person name="Hauser L."/>
            <person name="Chang Y.J."/>
            <person name="Jeffries C.D."/>
            <person name="Djao O.D."/>
            <person name="Rohde M."/>
            <person name="Sikorski J."/>
            <person name="Goker M."/>
            <person name="Woyke T."/>
            <person name="Bristow J."/>
            <person name="Eisen J.A."/>
            <person name="Markowitz V."/>
            <person name="Hugenholtz P."/>
            <person name="Kyrpides N.C."/>
            <person name="Klenk H.P."/>
        </authorList>
    </citation>
    <scope>NUCLEOTIDE SEQUENCE [LARGE SCALE GENOMIC DNA]</scope>
    <source>
        <strain evidence="3">ATCC 23218 / DSM 43111 / CIP 107115 / JCM 7437 / KCTC 9190 / NBRC 14626 / NCTC 10488 / NRRL B-5397 / IMRU 509</strain>
    </source>
</reference>
<dbReference type="HOGENOM" id="CLU_2918038_0_0_11"/>
<keyword evidence="1" id="KW-0472">Membrane</keyword>
<proteinExistence type="predicted"/>
<dbReference type="GeneID" id="91486980"/>
<keyword evidence="1" id="KW-0812">Transmembrane</keyword>
<name>D7AX59_NOCDD</name>
<feature type="transmembrane region" description="Helical" evidence="1">
    <location>
        <begin position="6"/>
        <end position="26"/>
    </location>
</feature>
<dbReference type="KEGG" id="nda:Ndas_4440"/>
<keyword evidence="3" id="KW-1185">Reference proteome</keyword>
<keyword evidence="1" id="KW-1133">Transmembrane helix</keyword>
<dbReference type="AlphaFoldDB" id="D7AX59"/>
<evidence type="ECO:0000313" key="2">
    <source>
        <dbReference type="EMBL" id="ADH69829.1"/>
    </source>
</evidence>
<organism evidence="2 3">
    <name type="scientific">Nocardiopsis dassonvillei (strain ATCC 23218 / DSM 43111 / CIP 107115 / JCM 7437 / KCTC 9190 / NBRC 14626 / NCTC 10488 / NRRL B-5397 / IMRU 509)</name>
    <name type="common">Actinomadura dassonvillei</name>
    <dbReference type="NCBI Taxonomy" id="446468"/>
    <lineage>
        <taxon>Bacteria</taxon>
        <taxon>Bacillati</taxon>
        <taxon>Actinomycetota</taxon>
        <taxon>Actinomycetes</taxon>
        <taxon>Streptosporangiales</taxon>
        <taxon>Nocardiopsidaceae</taxon>
        <taxon>Nocardiopsis</taxon>
    </lineage>
</organism>
<protein>
    <submittedName>
        <fullName evidence="2">Uncharacterized protein</fullName>
    </submittedName>
</protein>
<evidence type="ECO:0000313" key="3">
    <source>
        <dbReference type="Proteomes" id="UP000002219"/>
    </source>
</evidence>
<dbReference type="EMBL" id="CP002040">
    <property type="protein sequence ID" value="ADH69829.1"/>
    <property type="molecule type" value="Genomic_DNA"/>
</dbReference>
<dbReference type="STRING" id="446468.Ndas_4440"/>
<evidence type="ECO:0000256" key="1">
    <source>
        <dbReference type="SAM" id="Phobius"/>
    </source>
</evidence>
<accession>D7AX59</accession>
<gene>
    <name evidence="2" type="ordered locus">Ndas_4440</name>
</gene>
<dbReference type="Proteomes" id="UP000002219">
    <property type="component" value="Chromosome 1"/>
</dbReference>